<accession>A0A149PFN7</accession>
<keyword evidence="4" id="KW-0804">Transcription</keyword>
<dbReference type="OrthoDB" id="7252896at2"/>
<evidence type="ECO:0000313" key="8">
    <source>
        <dbReference type="Proteomes" id="UP000075613"/>
    </source>
</evidence>
<dbReference type="SUPFAM" id="SSF48498">
    <property type="entry name" value="Tetracyclin repressor-like, C-terminal domain"/>
    <property type="match status" value="1"/>
</dbReference>
<protein>
    <submittedName>
        <fullName evidence="7">TetR family transcriptional regulator</fullName>
    </submittedName>
</protein>
<dbReference type="Proteomes" id="UP000075613">
    <property type="component" value="Unassembled WGS sequence"/>
</dbReference>
<keyword evidence="8" id="KW-1185">Reference proteome</keyword>
<dbReference type="PANTHER" id="PTHR30055">
    <property type="entry name" value="HTH-TYPE TRANSCRIPTIONAL REGULATOR RUTR"/>
    <property type="match status" value="1"/>
</dbReference>
<sequence length="225" mass="25485">MKRERLTHAQRREQTRERLLGAARKIFLKKGLAASVEDIAEAAGYTRGAFYSNFHGKPDLLLELLRRDHDSVLAKLQAIMVKGGTPAETKARAIAYYSRDSGDQDLFLLWVEAKLLACRDAWFQERFNAFRHEKLEQISAYVSRLSERDGRPLALQPDALALGLVSLCDGVQLSRMCDPETASDDVTRTVLAGFFSYVLWPQPEQMQQADHHAGVDDIRDKRPAR</sequence>
<evidence type="ECO:0000259" key="6">
    <source>
        <dbReference type="PROSITE" id="PS50977"/>
    </source>
</evidence>
<reference evidence="7 8" key="1">
    <citation type="journal article" date="2015" name="Int. J. Syst. Evol. Microbiol.">
        <title>Burkholderia monticola sp. nov., isolated from mountain soil.</title>
        <authorList>
            <person name="Baek I."/>
            <person name="Seo B."/>
            <person name="Lee I."/>
            <person name="Yi H."/>
            <person name="Chun J."/>
        </authorList>
    </citation>
    <scope>NUCLEOTIDE SEQUENCE [LARGE SCALE GENOMIC DNA]</scope>
    <source>
        <strain evidence="7 8">JC2948</strain>
    </source>
</reference>
<organism evidence="7 8">
    <name type="scientific">Paraburkholderia monticola</name>
    <dbReference type="NCBI Taxonomy" id="1399968"/>
    <lineage>
        <taxon>Bacteria</taxon>
        <taxon>Pseudomonadati</taxon>
        <taxon>Pseudomonadota</taxon>
        <taxon>Betaproteobacteria</taxon>
        <taxon>Burkholderiales</taxon>
        <taxon>Burkholderiaceae</taxon>
        <taxon>Paraburkholderia</taxon>
    </lineage>
</organism>
<dbReference type="GO" id="GO:0000976">
    <property type="term" value="F:transcription cis-regulatory region binding"/>
    <property type="evidence" value="ECO:0007669"/>
    <property type="project" value="TreeGrafter"/>
</dbReference>
<dbReference type="GO" id="GO:0003700">
    <property type="term" value="F:DNA-binding transcription factor activity"/>
    <property type="evidence" value="ECO:0007669"/>
    <property type="project" value="TreeGrafter"/>
</dbReference>
<evidence type="ECO:0000256" key="4">
    <source>
        <dbReference type="ARBA" id="ARBA00023163"/>
    </source>
</evidence>
<dbReference type="InterPro" id="IPR009057">
    <property type="entry name" value="Homeodomain-like_sf"/>
</dbReference>
<dbReference type="EMBL" id="LRBG01000037">
    <property type="protein sequence ID" value="KXU83877.1"/>
    <property type="molecule type" value="Genomic_DNA"/>
</dbReference>
<keyword evidence="2" id="KW-0805">Transcription regulation</keyword>
<feature type="DNA-binding region" description="H-T-H motif" evidence="5">
    <location>
        <begin position="35"/>
        <end position="54"/>
    </location>
</feature>
<comment type="caution">
    <text evidence="7">The sequence shown here is derived from an EMBL/GenBank/DDBJ whole genome shotgun (WGS) entry which is preliminary data.</text>
</comment>
<dbReference type="Pfam" id="PF13977">
    <property type="entry name" value="TetR_C_6"/>
    <property type="match status" value="1"/>
</dbReference>
<evidence type="ECO:0000256" key="3">
    <source>
        <dbReference type="ARBA" id="ARBA00023125"/>
    </source>
</evidence>
<dbReference type="InterPro" id="IPR050109">
    <property type="entry name" value="HTH-type_TetR-like_transc_reg"/>
</dbReference>
<proteinExistence type="predicted"/>
<dbReference type="SUPFAM" id="SSF46689">
    <property type="entry name" value="Homeodomain-like"/>
    <property type="match status" value="1"/>
</dbReference>
<keyword evidence="3 5" id="KW-0238">DNA-binding</keyword>
<dbReference type="InterPro" id="IPR039538">
    <property type="entry name" value="BetI_C"/>
</dbReference>
<dbReference type="PRINTS" id="PR00455">
    <property type="entry name" value="HTHTETR"/>
</dbReference>
<evidence type="ECO:0000256" key="1">
    <source>
        <dbReference type="ARBA" id="ARBA00022491"/>
    </source>
</evidence>
<dbReference type="PANTHER" id="PTHR30055:SF241">
    <property type="entry name" value="TRANSCRIPTIONAL REGULATORY PROTEIN"/>
    <property type="match status" value="1"/>
</dbReference>
<name>A0A149PFN7_9BURK</name>
<dbReference type="STRING" id="1399968.CI15_25450"/>
<dbReference type="PROSITE" id="PS50977">
    <property type="entry name" value="HTH_TETR_2"/>
    <property type="match status" value="1"/>
</dbReference>
<evidence type="ECO:0000256" key="2">
    <source>
        <dbReference type="ARBA" id="ARBA00023015"/>
    </source>
</evidence>
<dbReference type="InterPro" id="IPR001647">
    <property type="entry name" value="HTH_TetR"/>
</dbReference>
<dbReference type="InterPro" id="IPR036271">
    <property type="entry name" value="Tet_transcr_reg_TetR-rel_C_sf"/>
</dbReference>
<dbReference type="RefSeq" id="WP_062132954.1">
    <property type="nucleotide sequence ID" value="NZ_LRBG01000037.1"/>
</dbReference>
<dbReference type="Gene3D" id="1.10.357.10">
    <property type="entry name" value="Tetracycline Repressor, domain 2"/>
    <property type="match status" value="1"/>
</dbReference>
<feature type="domain" description="HTH tetR-type" evidence="6">
    <location>
        <begin position="13"/>
        <end position="72"/>
    </location>
</feature>
<gene>
    <name evidence="7" type="ORF">CI15_25450</name>
</gene>
<evidence type="ECO:0000313" key="7">
    <source>
        <dbReference type="EMBL" id="KXU83877.1"/>
    </source>
</evidence>
<dbReference type="Pfam" id="PF00440">
    <property type="entry name" value="TetR_N"/>
    <property type="match status" value="1"/>
</dbReference>
<evidence type="ECO:0000256" key="5">
    <source>
        <dbReference type="PROSITE-ProRule" id="PRU00335"/>
    </source>
</evidence>
<keyword evidence="1" id="KW-0678">Repressor</keyword>
<dbReference type="AlphaFoldDB" id="A0A149PFN7"/>